<proteinExistence type="predicted"/>
<dbReference type="RefSeq" id="WP_301289334.1">
    <property type="nucleotide sequence ID" value="NZ_JALJXV010000005.1"/>
</dbReference>
<evidence type="ECO:0000256" key="3">
    <source>
        <dbReference type="ARBA" id="ARBA00023163"/>
    </source>
</evidence>
<evidence type="ECO:0000259" key="4">
    <source>
        <dbReference type="PROSITE" id="PS50937"/>
    </source>
</evidence>
<feature type="domain" description="HTH merR-type" evidence="4">
    <location>
        <begin position="5"/>
        <end position="74"/>
    </location>
</feature>
<dbReference type="InterPro" id="IPR009061">
    <property type="entry name" value="DNA-bd_dom_put_sf"/>
</dbReference>
<keyword evidence="1" id="KW-0805">Transcription regulation</keyword>
<sequence length="307" mass="33111">MSKGLYPIRTISAMTGVNPVTLRAWERRYGLIRPQRTPKGHRLYTERDIDRIQQILVLLERGIPISQAQQVLDDDDVVLEEPQAGSESEDTLSTWDEQRHRWRGALANLDEHALDAAYSETLALFPADLVHGRLLRPLLADLAAEIGDDSTARARHRFLTAFLKNKLSARFHHQAGRATGPKLIAATAPGECDDLALMLAACGAQSGGYRVVLLGASVDAETLAAAGGLSRSAAVLLSAHAPSAPPGLLDALRGLEYPVFMLDGAAHWVTNEGDGGNLIPARDATRLLQLVGRHVPPATVGRQRSVG</sequence>
<evidence type="ECO:0000313" key="6">
    <source>
        <dbReference type="Proteomes" id="UP001205843"/>
    </source>
</evidence>
<dbReference type="SMART" id="SM00422">
    <property type="entry name" value="HTH_MERR"/>
    <property type="match status" value="1"/>
</dbReference>
<evidence type="ECO:0000313" key="5">
    <source>
        <dbReference type="EMBL" id="MCP1675113.1"/>
    </source>
</evidence>
<comment type="caution">
    <text evidence="5">The sequence shown here is derived from an EMBL/GenBank/DDBJ whole genome shotgun (WGS) entry which is preliminary data.</text>
</comment>
<evidence type="ECO:0000256" key="1">
    <source>
        <dbReference type="ARBA" id="ARBA00023015"/>
    </source>
</evidence>
<dbReference type="PROSITE" id="PS50937">
    <property type="entry name" value="HTH_MERR_2"/>
    <property type="match status" value="1"/>
</dbReference>
<dbReference type="CDD" id="cd01104">
    <property type="entry name" value="HTH_MlrA-CarA"/>
    <property type="match status" value="1"/>
</dbReference>
<dbReference type="Proteomes" id="UP001205843">
    <property type="component" value="Unassembled WGS sequence"/>
</dbReference>
<dbReference type="Gene3D" id="3.40.50.280">
    <property type="entry name" value="Cobalamin-binding domain"/>
    <property type="match status" value="1"/>
</dbReference>
<dbReference type="Pfam" id="PF13411">
    <property type="entry name" value="MerR_1"/>
    <property type="match status" value="1"/>
</dbReference>
<organism evidence="5 6">
    <name type="scientific">Natronocella acetinitrilica</name>
    <dbReference type="NCBI Taxonomy" id="414046"/>
    <lineage>
        <taxon>Bacteria</taxon>
        <taxon>Pseudomonadati</taxon>
        <taxon>Pseudomonadota</taxon>
        <taxon>Gammaproteobacteria</taxon>
        <taxon>Chromatiales</taxon>
        <taxon>Ectothiorhodospiraceae</taxon>
        <taxon>Natronocella</taxon>
    </lineage>
</organism>
<protein>
    <submittedName>
        <fullName evidence="5">DNA-binding transcriptional MerR regulator</fullName>
    </submittedName>
</protein>
<dbReference type="Gene3D" id="1.10.1660.10">
    <property type="match status" value="1"/>
</dbReference>
<keyword evidence="6" id="KW-1185">Reference proteome</keyword>
<accession>A0AAE3G4P9</accession>
<evidence type="ECO:0000256" key="2">
    <source>
        <dbReference type="ARBA" id="ARBA00023125"/>
    </source>
</evidence>
<gene>
    <name evidence="5" type="ORF">J2T57_002261</name>
</gene>
<dbReference type="SUPFAM" id="SSF46955">
    <property type="entry name" value="Putative DNA-binding domain"/>
    <property type="match status" value="1"/>
</dbReference>
<dbReference type="GO" id="GO:0003677">
    <property type="term" value="F:DNA binding"/>
    <property type="evidence" value="ECO:0007669"/>
    <property type="project" value="UniProtKB-KW"/>
</dbReference>
<dbReference type="GO" id="GO:0003700">
    <property type="term" value="F:DNA-binding transcription factor activity"/>
    <property type="evidence" value="ECO:0007669"/>
    <property type="project" value="InterPro"/>
</dbReference>
<keyword evidence="3" id="KW-0804">Transcription</keyword>
<dbReference type="PANTHER" id="PTHR30204">
    <property type="entry name" value="REDOX-CYCLING DRUG-SENSING TRANSCRIPTIONAL ACTIVATOR SOXR"/>
    <property type="match status" value="1"/>
</dbReference>
<dbReference type="EMBL" id="JALJXV010000005">
    <property type="protein sequence ID" value="MCP1675113.1"/>
    <property type="molecule type" value="Genomic_DNA"/>
</dbReference>
<dbReference type="PANTHER" id="PTHR30204:SF67">
    <property type="entry name" value="HTH-TYPE TRANSCRIPTIONAL REGULATOR MLRA-RELATED"/>
    <property type="match status" value="1"/>
</dbReference>
<dbReference type="AlphaFoldDB" id="A0AAE3G4P9"/>
<reference evidence="5" key="1">
    <citation type="submission" date="2022-03" db="EMBL/GenBank/DDBJ databases">
        <title>Genomic Encyclopedia of Type Strains, Phase III (KMG-III): the genomes of soil and plant-associated and newly described type strains.</title>
        <authorList>
            <person name="Whitman W."/>
        </authorList>
    </citation>
    <scope>NUCLEOTIDE SEQUENCE</scope>
    <source>
        <strain evidence="5">ANL 6-2</strain>
    </source>
</reference>
<keyword evidence="2 5" id="KW-0238">DNA-binding</keyword>
<name>A0AAE3G4P9_9GAMM</name>
<dbReference type="InterPro" id="IPR047057">
    <property type="entry name" value="MerR_fam"/>
</dbReference>
<dbReference type="InterPro" id="IPR000551">
    <property type="entry name" value="MerR-type_HTH_dom"/>
</dbReference>